<dbReference type="AlphaFoldDB" id="A0A7S8HCY7"/>
<dbReference type="Gene3D" id="1.10.357.10">
    <property type="entry name" value="Tetracycline Repressor, domain 2"/>
    <property type="match status" value="1"/>
</dbReference>
<evidence type="ECO:0000256" key="1">
    <source>
        <dbReference type="ARBA" id="ARBA00023125"/>
    </source>
</evidence>
<evidence type="ECO:0000256" key="3">
    <source>
        <dbReference type="SAM" id="MobiDB-lite"/>
    </source>
</evidence>
<gene>
    <name evidence="5" type="ORF">HW532_16850</name>
</gene>
<protein>
    <submittedName>
        <fullName evidence="5">TetR/AcrR family transcriptional regulator</fullName>
    </submittedName>
</protein>
<keyword evidence="1 2" id="KW-0238">DNA-binding</keyword>
<keyword evidence="6" id="KW-1185">Reference proteome</keyword>
<feature type="region of interest" description="Disordered" evidence="3">
    <location>
        <begin position="203"/>
        <end position="227"/>
    </location>
</feature>
<dbReference type="PRINTS" id="PR00455">
    <property type="entry name" value="HTHTETR"/>
</dbReference>
<dbReference type="PROSITE" id="PS50977">
    <property type="entry name" value="HTH_TETR_2"/>
    <property type="match status" value="1"/>
</dbReference>
<proteinExistence type="predicted"/>
<dbReference type="GO" id="GO:0003700">
    <property type="term" value="F:DNA-binding transcription factor activity"/>
    <property type="evidence" value="ECO:0007669"/>
    <property type="project" value="TreeGrafter"/>
</dbReference>
<evidence type="ECO:0000313" key="6">
    <source>
        <dbReference type="Proteomes" id="UP000593594"/>
    </source>
</evidence>
<name>A0A7S8HCY7_9HYPH</name>
<dbReference type="PANTHER" id="PTHR30055:SF226">
    <property type="entry name" value="HTH-TYPE TRANSCRIPTIONAL REGULATOR PKSA"/>
    <property type="match status" value="1"/>
</dbReference>
<dbReference type="GO" id="GO:0000976">
    <property type="term" value="F:transcription cis-regulatory region binding"/>
    <property type="evidence" value="ECO:0007669"/>
    <property type="project" value="TreeGrafter"/>
</dbReference>
<dbReference type="PANTHER" id="PTHR30055">
    <property type="entry name" value="HTH-TYPE TRANSCRIPTIONAL REGULATOR RUTR"/>
    <property type="match status" value="1"/>
</dbReference>
<dbReference type="KEGG" id="kmn:HW532_16850"/>
<sequence length="227" mass="25506">MTKTVRRTQQMRSEATQRKLVEAALDAMMETGYTRMTTAEVAARAGVSRGALMHHFATKDDLVATAVEAQLTESTEDIRAQAARVRAGELDLNGFVEHVWGLFSGRLFYITLEHVTEARHNADLRAKMIPVVKRFHEALDEIWREFFHQTTLTSIEVDTTLNMTLCLLRGMGVQTVLRNDPPYYQRLLDGWKAQLSRIIEAESHGGEGKRAQGVRENGPNGPKEGVI</sequence>
<feature type="DNA-binding region" description="H-T-H motif" evidence="2">
    <location>
        <begin position="37"/>
        <end position="56"/>
    </location>
</feature>
<evidence type="ECO:0000259" key="4">
    <source>
        <dbReference type="PROSITE" id="PS50977"/>
    </source>
</evidence>
<dbReference type="InterPro" id="IPR009057">
    <property type="entry name" value="Homeodomain-like_sf"/>
</dbReference>
<dbReference type="InterPro" id="IPR001647">
    <property type="entry name" value="HTH_TetR"/>
</dbReference>
<feature type="domain" description="HTH tetR-type" evidence="4">
    <location>
        <begin position="14"/>
        <end position="74"/>
    </location>
</feature>
<accession>A0A7S8HCY7</accession>
<evidence type="ECO:0000313" key="5">
    <source>
        <dbReference type="EMBL" id="QPC44217.1"/>
    </source>
</evidence>
<dbReference type="InterPro" id="IPR050109">
    <property type="entry name" value="HTH-type_TetR-like_transc_reg"/>
</dbReference>
<dbReference type="EMBL" id="CP058214">
    <property type="protein sequence ID" value="QPC44217.1"/>
    <property type="molecule type" value="Genomic_DNA"/>
</dbReference>
<dbReference type="Proteomes" id="UP000593594">
    <property type="component" value="Chromosome"/>
</dbReference>
<dbReference type="Pfam" id="PF00440">
    <property type="entry name" value="TetR_N"/>
    <property type="match status" value="1"/>
</dbReference>
<organism evidence="5 6">
    <name type="scientific">Kaustia mangrovi</name>
    <dbReference type="NCBI Taxonomy" id="2593653"/>
    <lineage>
        <taxon>Bacteria</taxon>
        <taxon>Pseudomonadati</taxon>
        <taxon>Pseudomonadota</taxon>
        <taxon>Alphaproteobacteria</taxon>
        <taxon>Hyphomicrobiales</taxon>
        <taxon>Parvibaculaceae</taxon>
        <taxon>Kaustia</taxon>
    </lineage>
</organism>
<reference evidence="5 6" key="1">
    <citation type="submission" date="2020-06" db="EMBL/GenBank/DDBJ databases">
        <title>Genome sequence of 2 isolates from Red Sea Mangroves.</title>
        <authorList>
            <person name="Sefrji F."/>
            <person name="Michoud G."/>
            <person name="Merlino G."/>
            <person name="Daffonchio D."/>
        </authorList>
    </citation>
    <scope>NUCLEOTIDE SEQUENCE [LARGE SCALE GENOMIC DNA]</scope>
    <source>
        <strain evidence="5 6">R1DC25</strain>
    </source>
</reference>
<evidence type="ECO:0000256" key="2">
    <source>
        <dbReference type="PROSITE-ProRule" id="PRU00335"/>
    </source>
</evidence>
<dbReference type="SUPFAM" id="SSF46689">
    <property type="entry name" value="Homeodomain-like"/>
    <property type="match status" value="1"/>
</dbReference>
<dbReference type="RefSeq" id="WP_213161583.1">
    <property type="nucleotide sequence ID" value="NZ_CP058214.1"/>
</dbReference>